<evidence type="ECO:0000313" key="1">
    <source>
        <dbReference type="EMBL" id="CAG8564126.1"/>
    </source>
</evidence>
<dbReference type="Proteomes" id="UP000789366">
    <property type="component" value="Unassembled WGS sequence"/>
</dbReference>
<comment type="caution">
    <text evidence="1">The sequence shown here is derived from an EMBL/GenBank/DDBJ whole genome shotgun (WGS) entry which is preliminary data.</text>
</comment>
<sequence length="105" mass="12332">MHKNKLIQSQEKKFKTSLDVPILSVSIIVTQTDLSSNKYFFNLVNLKLNDKILEEQPLDFLENKINKNNNVNRLLYILDKIQELVTRQFQDAEALNKPVELIFEI</sequence>
<reference evidence="1" key="1">
    <citation type="submission" date="2021-06" db="EMBL/GenBank/DDBJ databases">
        <authorList>
            <person name="Kallberg Y."/>
            <person name="Tangrot J."/>
            <person name="Rosling A."/>
        </authorList>
    </citation>
    <scope>NUCLEOTIDE SEQUENCE</scope>
    <source>
        <strain evidence="1">28 12/20/2015</strain>
    </source>
</reference>
<name>A0ACA9M2X0_9GLOM</name>
<feature type="non-terminal residue" evidence="1">
    <location>
        <position position="105"/>
    </location>
</feature>
<proteinExistence type="predicted"/>
<evidence type="ECO:0000313" key="2">
    <source>
        <dbReference type="Proteomes" id="UP000789366"/>
    </source>
</evidence>
<organism evidence="1 2">
    <name type="scientific">Cetraspora pellucida</name>
    <dbReference type="NCBI Taxonomy" id="1433469"/>
    <lineage>
        <taxon>Eukaryota</taxon>
        <taxon>Fungi</taxon>
        <taxon>Fungi incertae sedis</taxon>
        <taxon>Mucoromycota</taxon>
        <taxon>Glomeromycotina</taxon>
        <taxon>Glomeromycetes</taxon>
        <taxon>Diversisporales</taxon>
        <taxon>Gigasporaceae</taxon>
        <taxon>Cetraspora</taxon>
    </lineage>
</organism>
<protein>
    <submittedName>
        <fullName evidence="1">2537_t:CDS:1</fullName>
    </submittedName>
</protein>
<accession>A0ACA9M2X0</accession>
<keyword evidence="2" id="KW-1185">Reference proteome</keyword>
<dbReference type="EMBL" id="CAJVPW010006059">
    <property type="protein sequence ID" value="CAG8564126.1"/>
    <property type="molecule type" value="Genomic_DNA"/>
</dbReference>
<gene>
    <name evidence="1" type="ORF">SPELUC_LOCUS5729</name>
</gene>